<feature type="region of interest" description="Disordered" evidence="1">
    <location>
        <begin position="299"/>
        <end position="318"/>
    </location>
</feature>
<organism evidence="4 5">
    <name type="scientific">Mycobacterium bourgelatii</name>
    <dbReference type="NCBI Taxonomy" id="1273442"/>
    <lineage>
        <taxon>Bacteria</taxon>
        <taxon>Bacillati</taxon>
        <taxon>Actinomycetota</taxon>
        <taxon>Actinomycetes</taxon>
        <taxon>Mycobacteriales</taxon>
        <taxon>Mycobacteriaceae</taxon>
        <taxon>Mycobacterium</taxon>
    </lineage>
</organism>
<dbReference type="Pfam" id="PF00144">
    <property type="entry name" value="Beta-lactamase"/>
    <property type="match status" value="1"/>
</dbReference>
<dbReference type="InterPro" id="IPR021860">
    <property type="entry name" value="Peptidase_S12_Pab87-rel_C"/>
</dbReference>
<feature type="compositionally biased region" description="Basic and acidic residues" evidence="1">
    <location>
        <begin position="299"/>
        <end position="308"/>
    </location>
</feature>
<protein>
    <submittedName>
        <fullName evidence="4">Serine hydrolase</fullName>
    </submittedName>
</protein>
<name>A0A7I9YVX1_MYCBU</name>
<dbReference type="InterPro" id="IPR001466">
    <property type="entry name" value="Beta-lactam-related"/>
</dbReference>
<dbReference type="Gene3D" id="2.40.128.600">
    <property type="match status" value="1"/>
</dbReference>
<feature type="domain" description="Peptidase S12 Pab87-related C-terminal" evidence="3">
    <location>
        <begin position="465"/>
        <end position="539"/>
    </location>
</feature>
<dbReference type="Pfam" id="PF11954">
    <property type="entry name" value="DUF3471"/>
    <property type="match status" value="1"/>
</dbReference>
<evidence type="ECO:0000313" key="4">
    <source>
        <dbReference type="EMBL" id="GFG92693.1"/>
    </source>
</evidence>
<feature type="domain" description="Beta-lactamase-related" evidence="2">
    <location>
        <begin position="90"/>
        <end position="432"/>
    </location>
</feature>
<dbReference type="PANTHER" id="PTHR46825">
    <property type="entry name" value="D-ALANYL-D-ALANINE-CARBOXYPEPTIDASE/ENDOPEPTIDASE AMPH"/>
    <property type="match status" value="1"/>
</dbReference>
<sequence>MSTRARPCGSTRGGGFDALTRLTDSGAPPTRVTAVTKRVATAALVLLVLVGCGSERPLAAPTSQGVRTPPNEVSGLTIPSGRIDKAIVKVDGLVTDLMKNTGIPGMAVAIVRGGQTVYAKGFGVRDASRGNGPDNKVDADTVFQVASMSKSIGATVVAHEVTAGVVGWDTPVVSRLPWLAFSDPYVTSHVTIADLYSHRSGLPDHAGDVLEDLGYDRRQVLERLRLLPLAPFRNSYAYTNFGVTAAAEAVAAATGKPWEELCDEVLYRPLGMTSTSSRFADFLARPNHAVNHVKVGDKWEPRYQRDPDPQTPAGGVSSSVNDVARWLAMLLGNGTYNGQRVTSMEALLPAITPQVISVQAQSPKARSGTYGYGFNVSVTSSGRTQYGHSGGFVMGAATNFVVLPSEDIAIVALTNAAPYGVAEALNAEFMDLIQYGQVREDWSTLYRQQIAAMNNPEGSLVGKPPPASPAPARPLSDYAGVYANDYWGPATVTEHDGRLQLALGPKNQTFPLTHWDGDVFTFELATENAPPGTISKATFTGNTLHLEYFDSDKLGTFTR</sequence>
<keyword evidence="4" id="KW-0378">Hydrolase</keyword>
<evidence type="ECO:0000313" key="5">
    <source>
        <dbReference type="Proteomes" id="UP000465360"/>
    </source>
</evidence>
<dbReference type="Gene3D" id="3.40.710.10">
    <property type="entry name" value="DD-peptidase/beta-lactamase superfamily"/>
    <property type="match status" value="1"/>
</dbReference>
<accession>A0A7I9YVX1</accession>
<proteinExistence type="predicted"/>
<dbReference type="GO" id="GO:0016787">
    <property type="term" value="F:hydrolase activity"/>
    <property type="evidence" value="ECO:0007669"/>
    <property type="project" value="UniProtKB-KW"/>
</dbReference>
<dbReference type="InterPro" id="IPR050491">
    <property type="entry name" value="AmpC-like"/>
</dbReference>
<reference evidence="4 5" key="1">
    <citation type="journal article" date="2019" name="Emerg. Microbes Infect.">
        <title>Comprehensive subspecies identification of 175 nontuberculous mycobacteria species based on 7547 genomic profiles.</title>
        <authorList>
            <person name="Matsumoto Y."/>
            <person name="Kinjo T."/>
            <person name="Motooka D."/>
            <person name="Nabeya D."/>
            <person name="Jung N."/>
            <person name="Uechi K."/>
            <person name="Horii T."/>
            <person name="Iida T."/>
            <person name="Fujita J."/>
            <person name="Nakamura S."/>
        </authorList>
    </citation>
    <scope>NUCLEOTIDE SEQUENCE [LARGE SCALE GENOMIC DNA]</scope>
    <source>
        <strain evidence="4 5">JCM 30725</strain>
    </source>
</reference>
<evidence type="ECO:0000259" key="2">
    <source>
        <dbReference type="Pfam" id="PF00144"/>
    </source>
</evidence>
<dbReference type="SUPFAM" id="SSF56601">
    <property type="entry name" value="beta-lactamase/transpeptidase-like"/>
    <property type="match status" value="1"/>
</dbReference>
<comment type="caution">
    <text evidence="4">The sequence shown here is derived from an EMBL/GenBank/DDBJ whole genome shotgun (WGS) entry which is preliminary data.</text>
</comment>
<dbReference type="InterPro" id="IPR012338">
    <property type="entry name" value="Beta-lactam/transpept-like"/>
</dbReference>
<dbReference type="AlphaFoldDB" id="A0A7I9YVX1"/>
<dbReference type="EMBL" id="BLKZ01000001">
    <property type="protein sequence ID" value="GFG92693.1"/>
    <property type="molecule type" value="Genomic_DNA"/>
</dbReference>
<gene>
    <name evidence="4" type="ORF">MBOU_47350</name>
</gene>
<dbReference type="PANTHER" id="PTHR46825:SF15">
    <property type="entry name" value="BETA-LACTAMASE-RELATED DOMAIN-CONTAINING PROTEIN"/>
    <property type="match status" value="1"/>
</dbReference>
<dbReference type="Proteomes" id="UP000465360">
    <property type="component" value="Unassembled WGS sequence"/>
</dbReference>
<evidence type="ECO:0000256" key="1">
    <source>
        <dbReference type="SAM" id="MobiDB-lite"/>
    </source>
</evidence>
<evidence type="ECO:0000259" key="3">
    <source>
        <dbReference type="Pfam" id="PF11954"/>
    </source>
</evidence>
<keyword evidence="5" id="KW-1185">Reference proteome</keyword>